<feature type="coiled-coil region" evidence="12">
    <location>
        <begin position="811"/>
        <end position="878"/>
    </location>
</feature>
<dbReference type="GO" id="GO:0004674">
    <property type="term" value="F:protein serine/threonine kinase activity"/>
    <property type="evidence" value="ECO:0007669"/>
    <property type="project" value="UniProtKB-KW"/>
</dbReference>
<dbReference type="Proteomes" id="UP000314983">
    <property type="component" value="Chromosome 6"/>
</dbReference>
<feature type="compositionally biased region" description="Polar residues" evidence="13">
    <location>
        <begin position="919"/>
        <end position="929"/>
    </location>
</feature>
<dbReference type="InterPro" id="IPR008271">
    <property type="entry name" value="Ser/Thr_kinase_AS"/>
</dbReference>
<evidence type="ECO:0000256" key="4">
    <source>
        <dbReference type="ARBA" id="ARBA00022553"/>
    </source>
</evidence>
<dbReference type="SMART" id="SM00220">
    <property type="entry name" value="S_TKc"/>
    <property type="match status" value="1"/>
</dbReference>
<comment type="catalytic activity">
    <reaction evidence="9">
        <text>L-threonyl-[protein] + ATP = O-phospho-L-threonyl-[protein] + ADP + H(+)</text>
        <dbReference type="Rhea" id="RHEA:46608"/>
        <dbReference type="Rhea" id="RHEA-COMP:11060"/>
        <dbReference type="Rhea" id="RHEA-COMP:11605"/>
        <dbReference type="ChEBI" id="CHEBI:15378"/>
        <dbReference type="ChEBI" id="CHEBI:30013"/>
        <dbReference type="ChEBI" id="CHEBI:30616"/>
        <dbReference type="ChEBI" id="CHEBI:61977"/>
        <dbReference type="ChEBI" id="CHEBI:456216"/>
        <dbReference type="EC" id="2.7.11.1"/>
    </reaction>
</comment>
<sequence length="942" mass="109297">MSIFGKIFRLPTLDKKKGKQYQHVHRDLNPNDIWEVVGELGDGAFGKVYKAHNKESGALAAAKVIEAKSEEDLEDYMVEIDILASCNHQYIVKLLDAFFYEQKLWIMIEFCPGGAVDAIMLELDRGLTEQQIQVVCRQMLEALVYLHTMKIIHRDLKAGNILLTLDGNIKLADFGVSAKNMKTLQRRDTFIGTPYWMAPEVVMCETTKDTPYDYKADIWSLGITLIELAQIEPPHHELNPMRVLLKVAKSEPPTLDEPSKWSNDFKDFLRKALDKNPETRPTGAQLLEHPFVNSVTSNRPVRELVAEAKAEVMDEPADLTLVSMGPSPADTHRPESQKRPEPKPRTSAGLLQGAAESAKSHEDRDLLSDPDKPESEASSKTSDSGIEDGKSTPTSEEESKRTETPESESPSCLTPEQSSGGTAPLLERGRSAAAGQVECEGGEMEETEPHISGSVKRLSDTGSQASEGMDLSLNQYTPSVSARVGARDLRKTLKRTRKFVVDGVEVSVTTSKIIRDDEKKDEEMRFLRRQELRELRLLQKEEHRALALLNAKLDTQRELMQRRFDQEMNTKKRYYDTEVENLDKVQKQKIEKMELEHAVRLRVETRRIRGDQDRALYKFQESLKQRKKELKHEVEKLPRRERKESLKIRMSTFQQSKEMEEEEFRASQSLYLDTTLKNIIAQNKREIADTERDCLAKKQHLIREKEACMWDLEEKNIHERWQLLKQQLKEQYFLQRHQLLKKHEKEQVHMQCYNQRMVELLKVRQQQERNRLPKIQKSEGKTRMAMFKKSLRISGTLSAAEERERTKQFHKQEEKRQKAERVHQLQKHENQMKEMAGQCESNIRELQQLQNEKCHLLVENETQRLKALDEHHNNLLKEWREQLKPRKKVLKGECVCALEEELNHKMREQELFFRMTEQSECQNPSSPNRLTKFLPYSDSSTT</sequence>
<dbReference type="STRING" id="8005.ENSEEEP00000035739"/>
<dbReference type="PROSITE" id="PS00107">
    <property type="entry name" value="PROTEIN_KINASE_ATP"/>
    <property type="match status" value="1"/>
</dbReference>
<feature type="region of interest" description="Disordered" evidence="13">
    <location>
        <begin position="919"/>
        <end position="942"/>
    </location>
</feature>
<dbReference type="InterPro" id="IPR022165">
    <property type="entry name" value="PKK"/>
</dbReference>
<dbReference type="PROSITE" id="PS00108">
    <property type="entry name" value="PROTEIN_KINASE_ST"/>
    <property type="match status" value="1"/>
</dbReference>
<dbReference type="InterPro" id="IPR011009">
    <property type="entry name" value="Kinase-like_dom_sf"/>
</dbReference>
<keyword evidence="6 11" id="KW-0547">Nucleotide-binding</keyword>
<comment type="similarity">
    <text evidence="1">Belongs to the protein kinase superfamily. STE Ser/Thr protein kinase family. STE20 subfamily.</text>
</comment>
<feature type="compositionally biased region" description="Polar residues" evidence="13">
    <location>
        <begin position="460"/>
        <end position="469"/>
    </location>
</feature>
<feature type="domain" description="Protein kinase" evidence="14">
    <location>
        <begin position="34"/>
        <end position="292"/>
    </location>
</feature>
<evidence type="ECO:0000256" key="3">
    <source>
        <dbReference type="ARBA" id="ARBA00022527"/>
    </source>
</evidence>
<keyword evidence="7" id="KW-0418">Kinase</keyword>
<feature type="compositionally biased region" description="Polar residues" evidence="13">
    <location>
        <begin position="407"/>
        <end position="421"/>
    </location>
</feature>
<organism evidence="15 16">
    <name type="scientific">Electrophorus electricus</name>
    <name type="common">Electric eel</name>
    <name type="synonym">Gymnotus electricus</name>
    <dbReference type="NCBI Taxonomy" id="8005"/>
    <lineage>
        <taxon>Eukaryota</taxon>
        <taxon>Metazoa</taxon>
        <taxon>Chordata</taxon>
        <taxon>Craniata</taxon>
        <taxon>Vertebrata</taxon>
        <taxon>Euteleostomi</taxon>
        <taxon>Actinopterygii</taxon>
        <taxon>Neopterygii</taxon>
        <taxon>Teleostei</taxon>
        <taxon>Ostariophysi</taxon>
        <taxon>Gymnotiformes</taxon>
        <taxon>Gymnotoidei</taxon>
        <taxon>Gymnotidae</taxon>
        <taxon>Electrophorus</taxon>
    </lineage>
</organism>
<feature type="region of interest" description="Disordered" evidence="13">
    <location>
        <begin position="315"/>
        <end position="469"/>
    </location>
</feature>
<dbReference type="GO" id="GO:0005524">
    <property type="term" value="F:ATP binding"/>
    <property type="evidence" value="ECO:0007669"/>
    <property type="project" value="UniProtKB-UniRule"/>
</dbReference>
<evidence type="ECO:0000313" key="15">
    <source>
        <dbReference type="Ensembl" id="ENSEEEP00000035739.2"/>
    </source>
</evidence>
<dbReference type="InterPro" id="IPR017441">
    <property type="entry name" value="Protein_kinase_ATP_BS"/>
</dbReference>
<keyword evidence="8 11" id="KW-0067">ATP-binding</keyword>
<dbReference type="PANTHER" id="PTHR46538:SF2">
    <property type="entry name" value="NON-SPECIFIC SERINE_THREONINE PROTEIN KINASE"/>
    <property type="match status" value="1"/>
</dbReference>
<protein>
    <recommendedName>
        <fullName evidence="2">non-specific serine/threonine protein kinase</fullName>
        <ecNumber evidence="2">2.7.11.1</ecNumber>
    </recommendedName>
</protein>
<evidence type="ECO:0000259" key="14">
    <source>
        <dbReference type="PROSITE" id="PS50011"/>
    </source>
</evidence>
<reference evidence="15" key="3">
    <citation type="submission" date="2020-05" db="EMBL/GenBank/DDBJ databases">
        <title>Electrophorus electricus (electric eel) genome, fEleEle1, primary haplotype.</title>
        <authorList>
            <person name="Myers G."/>
            <person name="Meyer A."/>
            <person name="Fedrigo O."/>
            <person name="Formenti G."/>
            <person name="Rhie A."/>
            <person name="Tracey A."/>
            <person name="Sims Y."/>
            <person name="Jarvis E.D."/>
        </authorList>
    </citation>
    <scope>NUCLEOTIDE SEQUENCE [LARGE SCALE GENOMIC DNA]</scope>
</reference>
<keyword evidence="3" id="KW-0723">Serine/threonine-protein kinase</keyword>
<dbReference type="GeneTree" id="ENSGT00940000156818"/>
<dbReference type="Pfam" id="PF00069">
    <property type="entry name" value="Pkinase"/>
    <property type="match status" value="1"/>
</dbReference>
<dbReference type="AlphaFoldDB" id="A0A4W4GCP6"/>
<evidence type="ECO:0000256" key="9">
    <source>
        <dbReference type="ARBA" id="ARBA00047899"/>
    </source>
</evidence>
<accession>A0A4W4GCP6</accession>
<dbReference type="PROSITE" id="PS50011">
    <property type="entry name" value="PROTEIN_KINASE_DOM"/>
    <property type="match status" value="1"/>
</dbReference>
<evidence type="ECO:0000256" key="8">
    <source>
        <dbReference type="ARBA" id="ARBA00022840"/>
    </source>
</evidence>
<dbReference type="InterPro" id="IPR000719">
    <property type="entry name" value="Prot_kinase_dom"/>
</dbReference>
<name>A0A4W4GCP6_ELEEL</name>
<feature type="coiled-coil region" evidence="12">
    <location>
        <begin position="620"/>
        <end position="663"/>
    </location>
</feature>
<reference evidence="16" key="1">
    <citation type="journal article" date="2014" name="Science">
        <title>Nonhuman genetics. Genomic basis for the convergent evolution of electric organs.</title>
        <authorList>
            <person name="Gallant J.R."/>
            <person name="Traeger L.L."/>
            <person name="Volkening J.D."/>
            <person name="Moffett H."/>
            <person name="Chen P.H."/>
            <person name="Novina C.D."/>
            <person name="Phillips G.N.Jr."/>
            <person name="Anand R."/>
            <person name="Wells G.B."/>
            <person name="Pinch M."/>
            <person name="Guth R."/>
            <person name="Unguez G.A."/>
            <person name="Albert J.S."/>
            <person name="Zakon H.H."/>
            <person name="Samanta M.P."/>
            <person name="Sussman M.R."/>
        </authorList>
    </citation>
    <scope>NUCLEOTIDE SEQUENCE [LARGE SCALE GENOMIC DNA]</scope>
</reference>
<reference evidence="15" key="5">
    <citation type="submission" date="2025-09" db="UniProtKB">
        <authorList>
            <consortium name="Ensembl"/>
        </authorList>
    </citation>
    <scope>IDENTIFICATION</scope>
</reference>
<evidence type="ECO:0000256" key="1">
    <source>
        <dbReference type="ARBA" id="ARBA00008874"/>
    </source>
</evidence>
<dbReference type="InterPro" id="IPR051585">
    <property type="entry name" value="STE20_Ser/Thr_Kinases"/>
</dbReference>
<feature type="compositionally biased region" description="Basic and acidic residues" evidence="13">
    <location>
        <begin position="330"/>
        <end position="344"/>
    </location>
</feature>
<evidence type="ECO:0000256" key="13">
    <source>
        <dbReference type="SAM" id="MobiDB-lite"/>
    </source>
</evidence>
<dbReference type="Gene3D" id="1.10.510.10">
    <property type="entry name" value="Transferase(Phosphotransferase) domain 1"/>
    <property type="match status" value="1"/>
</dbReference>
<proteinExistence type="inferred from homology"/>
<evidence type="ECO:0000256" key="11">
    <source>
        <dbReference type="PROSITE-ProRule" id="PRU10141"/>
    </source>
</evidence>
<reference evidence="16" key="2">
    <citation type="journal article" date="2017" name="Sci. Adv.">
        <title>A tail of two voltages: Proteomic comparison of the three electric organs of the electric eel.</title>
        <authorList>
            <person name="Traeger L.L."/>
            <person name="Sabat G."/>
            <person name="Barrett-Wilt G.A."/>
            <person name="Wells G.B."/>
            <person name="Sussman M.R."/>
        </authorList>
    </citation>
    <scope>NUCLEOTIDE SEQUENCE [LARGE SCALE GENOMIC DNA]</scope>
</reference>
<evidence type="ECO:0000256" key="5">
    <source>
        <dbReference type="ARBA" id="ARBA00022679"/>
    </source>
</evidence>
<keyword evidence="12" id="KW-0175">Coiled coil</keyword>
<dbReference type="EC" id="2.7.11.1" evidence="2"/>
<dbReference type="PANTHER" id="PTHR46538">
    <property type="entry name" value="PROTEIN KINASE DOMAIN-CONTAINING PROTEIN"/>
    <property type="match status" value="1"/>
</dbReference>
<evidence type="ECO:0000256" key="2">
    <source>
        <dbReference type="ARBA" id="ARBA00012513"/>
    </source>
</evidence>
<feature type="binding site" evidence="11">
    <location>
        <position position="63"/>
    </location>
    <ligand>
        <name>ATP</name>
        <dbReference type="ChEBI" id="CHEBI:30616"/>
    </ligand>
</feature>
<keyword evidence="5" id="KW-0808">Transferase</keyword>
<comment type="catalytic activity">
    <reaction evidence="10">
        <text>L-seryl-[protein] + ATP = O-phospho-L-seryl-[protein] + ADP + H(+)</text>
        <dbReference type="Rhea" id="RHEA:17989"/>
        <dbReference type="Rhea" id="RHEA-COMP:9863"/>
        <dbReference type="Rhea" id="RHEA-COMP:11604"/>
        <dbReference type="ChEBI" id="CHEBI:15378"/>
        <dbReference type="ChEBI" id="CHEBI:29999"/>
        <dbReference type="ChEBI" id="CHEBI:30616"/>
        <dbReference type="ChEBI" id="CHEBI:83421"/>
        <dbReference type="ChEBI" id="CHEBI:456216"/>
        <dbReference type="EC" id="2.7.11.1"/>
    </reaction>
</comment>
<dbReference type="SUPFAM" id="SSF56112">
    <property type="entry name" value="Protein kinase-like (PK-like)"/>
    <property type="match status" value="1"/>
</dbReference>
<dbReference type="Ensembl" id="ENSEEET00000036161.2">
    <property type="protein sequence ID" value="ENSEEEP00000035739.2"/>
    <property type="gene ID" value="ENSEEEG00000017010.2"/>
</dbReference>
<dbReference type="Gene3D" id="3.30.200.20">
    <property type="entry name" value="Phosphorylase Kinase, domain 1"/>
    <property type="match status" value="1"/>
</dbReference>
<evidence type="ECO:0000256" key="10">
    <source>
        <dbReference type="ARBA" id="ARBA00048679"/>
    </source>
</evidence>
<dbReference type="FunFam" id="3.30.200.20:FF:000120">
    <property type="entry name" value="STE20-like serine/threonine-protein kinase"/>
    <property type="match status" value="1"/>
</dbReference>
<evidence type="ECO:0000256" key="6">
    <source>
        <dbReference type="ARBA" id="ARBA00022741"/>
    </source>
</evidence>
<evidence type="ECO:0000256" key="7">
    <source>
        <dbReference type="ARBA" id="ARBA00022777"/>
    </source>
</evidence>
<reference evidence="15" key="4">
    <citation type="submission" date="2025-08" db="UniProtKB">
        <authorList>
            <consortium name="Ensembl"/>
        </authorList>
    </citation>
    <scope>IDENTIFICATION</scope>
</reference>
<dbReference type="Pfam" id="PF12474">
    <property type="entry name" value="PKK"/>
    <property type="match status" value="2"/>
</dbReference>
<keyword evidence="4" id="KW-0597">Phosphoprotein</keyword>
<keyword evidence="16" id="KW-1185">Reference proteome</keyword>
<gene>
    <name evidence="15" type="primary">stk10</name>
</gene>
<dbReference type="FunFam" id="1.10.510.10:FF:000081">
    <property type="entry name" value="STE20-like serine/threonine-protein kinase"/>
    <property type="match status" value="1"/>
</dbReference>
<evidence type="ECO:0000256" key="12">
    <source>
        <dbReference type="SAM" id="Coils"/>
    </source>
</evidence>
<evidence type="ECO:0000313" key="16">
    <source>
        <dbReference type="Proteomes" id="UP000314983"/>
    </source>
</evidence>
<feature type="compositionally biased region" description="Basic and acidic residues" evidence="13">
    <location>
        <begin position="358"/>
        <end position="377"/>
    </location>
</feature>